<evidence type="ECO:0000313" key="3">
    <source>
        <dbReference type="Proteomes" id="UP000253951"/>
    </source>
</evidence>
<sequence length="79" mass="9492">MNYFYIIIIHILKRSLQLFLLVFSFGTIGQIILEKSEMERGISLILMKIIAITPILIFYFIMLKDRIEIRRNRNTEIEE</sequence>
<keyword evidence="3" id="KW-1185">Reference proteome</keyword>
<evidence type="ECO:0000256" key="1">
    <source>
        <dbReference type="SAM" id="Phobius"/>
    </source>
</evidence>
<accession>A0A345HCI6</accession>
<proteinExistence type="predicted"/>
<dbReference type="KEGG" id="fat:DVK85_08660"/>
<keyword evidence="1" id="KW-0472">Membrane</keyword>
<feature type="transmembrane region" description="Helical" evidence="1">
    <location>
        <begin position="16"/>
        <end position="33"/>
    </location>
</feature>
<protein>
    <submittedName>
        <fullName evidence="2">Uncharacterized protein</fullName>
    </submittedName>
</protein>
<evidence type="ECO:0000313" key="2">
    <source>
        <dbReference type="EMBL" id="AXG74296.1"/>
    </source>
</evidence>
<organism evidence="2 3">
    <name type="scientific">Flavobacterium arcticum</name>
    <dbReference type="NCBI Taxonomy" id="1784713"/>
    <lineage>
        <taxon>Bacteria</taxon>
        <taxon>Pseudomonadati</taxon>
        <taxon>Bacteroidota</taxon>
        <taxon>Flavobacteriia</taxon>
        <taxon>Flavobacteriales</taxon>
        <taxon>Flavobacteriaceae</taxon>
        <taxon>Flavobacterium</taxon>
    </lineage>
</organism>
<dbReference type="EMBL" id="CP031188">
    <property type="protein sequence ID" value="AXG74296.1"/>
    <property type="molecule type" value="Genomic_DNA"/>
</dbReference>
<keyword evidence="1" id="KW-1133">Transmembrane helix</keyword>
<feature type="transmembrane region" description="Helical" evidence="1">
    <location>
        <begin position="45"/>
        <end position="63"/>
    </location>
</feature>
<keyword evidence="1" id="KW-0812">Transmembrane</keyword>
<name>A0A345HCI6_9FLAO</name>
<dbReference type="AlphaFoldDB" id="A0A345HCI6"/>
<dbReference type="Proteomes" id="UP000253951">
    <property type="component" value="Chromosome"/>
</dbReference>
<reference evidence="2 3" key="1">
    <citation type="submission" date="2018-07" db="EMBL/GenBank/DDBJ databases">
        <title>Complete genome sequence of Flavobacterium arcticum type strain SM1502T.</title>
        <authorList>
            <person name="Li Y."/>
            <person name="Li D.-D."/>
        </authorList>
    </citation>
    <scope>NUCLEOTIDE SEQUENCE [LARGE SCALE GENOMIC DNA]</scope>
    <source>
        <strain evidence="2 3">SM1502</strain>
    </source>
</reference>
<gene>
    <name evidence="2" type="ORF">DVK85_08660</name>
</gene>